<evidence type="ECO:0000256" key="5">
    <source>
        <dbReference type="ARBA" id="ARBA00023002"/>
    </source>
</evidence>
<dbReference type="KEGG" id="aluc:AKAW2_50729A"/>
<reference evidence="7" key="2">
    <citation type="submission" date="2021-02" db="EMBL/GenBank/DDBJ databases">
        <title>Aspergillus luchuensis mut. kawachii IFO 4304 genome sequence.</title>
        <authorList>
            <person name="Mori K."/>
            <person name="Kadooka C."/>
            <person name="Goto M."/>
            <person name="Futagami T."/>
        </authorList>
    </citation>
    <scope>NUCLEOTIDE SEQUENCE</scope>
    <source>
        <strain evidence="7">IFO 4308</strain>
    </source>
</reference>
<dbReference type="GO" id="GO:0008270">
    <property type="term" value="F:zinc ion binding"/>
    <property type="evidence" value="ECO:0007669"/>
    <property type="project" value="InterPro"/>
</dbReference>
<comment type="similarity">
    <text evidence="2">Belongs to the DODA-type extradiol aromatic ring-opening dioxygenase family.</text>
</comment>
<feature type="domain" description="Extradiol ring-cleavage dioxygenase class III enzyme subunit B" evidence="6">
    <location>
        <begin position="40"/>
        <end position="268"/>
    </location>
</feature>
<keyword evidence="5" id="KW-0560">Oxidoreductase</keyword>
<gene>
    <name evidence="7" type="ORF">AKAW2_50729A</name>
</gene>
<keyword evidence="4" id="KW-0862">Zinc</keyword>
<dbReference type="GeneID" id="64961709"/>
<organism evidence="7 8">
    <name type="scientific">Aspergillus kawachii</name>
    <name type="common">White koji mold</name>
    <name type="synonym">Aspergillus awamori var. kawachi</name>
    <dbReference type="NCBI Taxonomy" id="1069201"/>
    <lineage>
        <taxon>Eukaryota</taxon>
        <taxon>Fungi</taxon>
        <taxon>Dikarya</taxon>
        <taxon>Ascomycota</taxon>
        <taxon>Pezizomycotina</taxon>
        <taxon>Eurotiomycetes</taxon>
        <taxon>Eurotiomycetidae</taxon>
        <taxon>Eurotiales</taxon>
        <taxon>Aspergillaceae</taxon>
        <taxon>Aspergillus</taxon>
        <taxon>Aspergillus subgen. Circumdati</taxon>
    </lineage>
</organism>
<dbReference type="RefSeq" id="XP_041544150.1">
    <property type="nucleotide sequence ID" value="XM_041690580.1"/>
</dbReference>
<dbReference type="AlphaFoldDB" id="A0A7R7WCF4"/>
<evidence type="ECO:0000256" key="3">
    <source>
        <dbReference type="ARBA" id="ARBA00022723"/>
    </source>
</evidence>
<evidence type="ECO:0000256" key="4">
    <source>
        <dbReference type="ARBA" id="ARBA00022833"/>
    </source>
</evidence>
<evidence type="ECO:0000313" key="8">
    <source>
        <dbReference type="Proteomes" id="UP000661280"/>
    </source>
</evidence>
<dbReference type="PANTHER" id="PTHR30096:SF0">
    <property type="entry name" value="4,5-DOPA DIOXYGENASE EXTRADIOL-LIKE PROTEIN"/>
    <property type="match status" value="1"/>
</dbReference>
<dbReference type="PANTHER" id="PTHR30096">
    <property type="entry name" value="4,5-DOPA DIOXYGENASE EXTRADIOL-LIKE PROTEIN"/>
    <property type="match status" value="1"/>
</dbReference>
<dbReference type="GO" id="GO:0016702">
    <property type="term" value="F:oxidoreductase activity, acting on single donors with incorporation of molecular oxygen, incorporation of two atoms of oxygen"/>
    <property type="evidence" value="ECO:0007669"/>
    <property type="project" value="UniProtKB-ARBA"/>
</dbReference>
<comment type="cofactor">
    <cofactor evidence="1">
        <name>Zn(2+)</name>
        <dbReference type="ChEBI" id="CHEBI:29105"/>
    </cofactor>
</comment>
<name>A0A7R7WCF4_ASPKA</name>
<dbReference type="Proteomes" id="UP000661280">
    <property type="component" value="Chromosome 5"/>
</dbReference>
<dbReference type="InterPro" id="IPR014436">
    <property type="entry name" value="Extradiol_dOase_DODA"/>
</dbReference>
<dbReference type="SUPFAM" id="SSF53213">
    <property type="entry name" value="LigB-like"/>
    <property type="match status" value="1"/>
</dbReference>
<dbReference type="Gene3D" id="3.40.830.10">
    <property type="entry name" value="LigB-like"/>
    <property type="match status" value="1"/>
</dbReference>
<accession>A0A7R7WCF4</accession>
<dbReference type="GO" id="GO:0008198">
    <property type="term" value="F:ferrous iron binding"/>
    <property type="evidence" value="ECO:0007669"/>
    <property type="project" value="InterPro"/>
</dbReference>
<evidence type="ECO:0000313" key="7">
    <source>
        <dbReference type="EMBL" id="BCS00388.1"/>
    </source>
</evidence>
<keyword evidence="3" id="KW-0479">Metal-binding</keyword>
<dbReference type="Pfam" id="PF02900">
    <property type="entry name" value="LigB"/>
    <property type="match status" value="1"/>
</dbReference>
<evidence type="ECO:0000259" key="6">
    <source>
        <dbReference type="Pfam" id="PF02900"/>
    </source>
</evidence>
<dbReference type="OrthoDB" id="7396853at2759"/>
<dbReference type="CDD" id="cd07363">
    <property type="entry name" value="45_DOPA_Dioxygenase"/>
    <property type="match status" value="1"/>
</dbReference>
<proteinExistence type="inferred from homology"/>
<evidence type="ECO:0000256" key="1">
    <source>
        <dbReference type="ARBA" id="ARBA00001947"/>
    </source>
</evidence>
<keyword evidence="8" id="KW-1185">Reference proteome</keyword>
<sequence>MRAVGDAKATAMSTMSDEKLPTYFIGHGGVSILFKPGYGPVQQDLREIGKEIKALKPEAIVVTCGHFQGESDVIEVNLKEPTKVWHDLGPSWHTTFPHVFEYQYEHKSSRDLGEKVLKHLLDQGIKAAGVERDLDHGIWVPFKLMFPEGEDELDIPILQISTYAGNDLDAHVRLGEALSSLPGRILLIGSGMIVHNLRATREGTTDTTVARSIEQAALKALSAPDPRERNAQFLAFQKREDWLDAHPTEEHVLPLYMTLGVGRDWSEYKVWNQDRYIIGQSYLSFRLGKLPSTVEGLSGRL</sequence>
<protein>
    <recommendedName>
        <fullName evidence="6">Extradiol ring-cleavage dioxygenase class III enzyme subunit B domain-containing protein</fullName>
    </recommendedName>
</protein>
<reference evidence="7" key="1">
    <citation type="submission" date="2021-01" db="EMBL/GenBank/DDBJ databases">
        <authorList>
            <consortium name="Aspergillus luchuensis mut. kawachii IFO 4304 genome sequencing consortium"/>
            <person name="Kazuki M."/>
            <person name="Futagami T."/>
        </authorList>
    </citation>
    <scope>NUCLEOTIDE SEQUENCE</scope>
    <source>
        <strain evidence="7">IFO 4308</strain>
    </source>
</reference>
<evidence type="ECO:0000256" key="2">
    <source>
        <dbReference type="ARBA" id="ARBA00007581"/>
    </source>
</evidence>
<dbReference type="PIRSF" id="PIRSF006157">
    <property type="entry name" value="Doxgns_DODA"/>
    <property type="match status" value="1"/>
</dbReference>
<dbReference type="EMBL" id="AP024429">
    <property type="protein sequence ID" value="BCS00388.1"/>
    <property type="molecule type" value="Genomic_DNA"/>
</dbReference>
<dbReference type="InterPro" id="IPR004183">
    <property type="entry name" value="Xdiol_dOase_suB"/>
</dbReference>